<evidence type="ECO:0000313" key="2">
    <source>
        <dbReference type="EMBL" id="OWW19944.1"/>
    </source>
</evidence>
<evidence type="ECO:0000256" key="1">
    <source>
        <dbReference type="SAM" id="MobiDB-lite"/>
    </source>
</evidence>
<feature type="compositionally biased region" description="Basic and acidic residues" evidence="1">
    <location>
        <begin position="117"/>
        <end position="133"/>
    </location>
</feature>
<reference evidence="2 3" key="1">
    <citation type="submission" date="2016-02" db="EMBL/GenBank/DDBJ databases">
        <authorList>
            <person name="Wen L."/>
            <person name="He K."/>
            <person name="Yang H."/>
        </authorList>
    </citation>
    <scope>NUCLEOTIDE SEQUENCE [LARGE SCALE GENOMIC DNA]</scope>
    <source>
        <strain evidence="2 3">TSA40</strain>
    </source>
</reference>
<gene>
    <name evidence="2" type="ORF">AYR66_10955</name>
</gene>
<dbReference type="Proteomes" id="UP000197535">
    <property type="component" value="Unassembled WGS sequence"/>
</dbReference>
<evidence type="ECO:0000313" key="3">
    <source>
        <dbReference type="Proteomes" id="UP000197535"/>
    </source>
</evidence>
<protein>
    <submittedName>
        <fullName evidence="2">Uncharacterized protein</fullName>
    </submittedName>
</protein>
<organism evidence="2 3">
    <name type="scientific">Noviherbaspirillum denitrificans</name>
    <dbReference type="NCBI Taxonomy" id="1968433"/>
    <lineage>
        <taxon>Bacteria</taxon>
        <taxon>Pseudomonadati</taxon>
        <taxon>Pseudomonadota</taxon>
        <taxon>Betaproteobacteria</taxon>
        <taxon>Burkholderiales</taxon>
        <taxon>Oxalobacteraceae</taxon>
        <taxon>Noviherbaspirillum</taxon>
    </lineage>
</organism>
<dbReference type="AlphaFoldDB" id="A0A254TBD5"/>
<sequence length="160" mass="18406">MRFTRILISLGDDHSVLEDEQAGHPLVVQKIVERICLAFVLIREQRCAFERRQWTHVAPCLYFAPVKQLFHVRERAYFVVIGGRVTLTVRWAWIVVCLAEDLFVRRCENATCGKGRRCEQRQDPRGSRQHAAERSGCVPKRGTMEIRSQDGHAKSVFSVG</sequence>
<feature type="region of interest" description="Disordered" evidence="1">
    <location>
        <begin position="117"/>
        <end position="136"/>
    </location>
</feature>
<accession>A0A254TBD5</accession>
<keyword evidence="3" id="KW-1185">Reference proteome</keyword>
<proteinExistence type="predicted"/>
<comment type="caution">
    <text evidence="2">The sequence shown here is derived from an EMBL/GenBank/DDBJ whole genome shotgun (WGS) entry which is preliminary data.</text>
</comment>
<dbReference type="EMBL" id="LSTO01000001">
    <property type="protein sequence ID" value="OWW19944.1"/>
    <property type="molecule type" value="Genomic_DNA"/>
</dbReference>
<name>A0A254TBD5_9BURK</name>